<feature type="binding site" evidence="5">
    <location>
        <position position="34"/>
    </location>
    <ligand>
        <name>AMP</name>
        <dbReference type="ChEBI" id="CHEBI:456215"/>
    </ligand>
</feature>
<dbReference type="GO" id="GO:0005524">
    <property type="term" value="F:ATP binding"/>
    <property type="evidence" value="ECO:0007669"/>
    <property type="project" value="UniProtKB-UniRule"/>
</dbReference>
<protein>
    <recommendedName>
        <fullName evidence="5 7">Adenylate kinase</fullName>
        <shortName evidence="5">AK</shortName>
        <ecNumber evidence="5 7">2.7.4.3</ecNumber>
    </recommendedName>
    <alternativeName>
        <fullName evidence="5">ATP-AMP transphosphorylase</fullName>
    </alternativeName>
    <alternativeName>
        <fullName evidence="5">ATP:AMP phosphotransferase</fullName>
    </alternativeName>
    <alternativeName>
        <fullName evidence="5">Adenylate monophosphate kinase</fullName>
    </alternativeName>
</protein>
<dbReference type="InterPro" id="IPR006259">
    <property type="entry name" value="Adenyl_kin_sub"/>
</dbReference>
<comment type="caution">
    <text evidence="5">Lacks conserved residue(s) required for the propagation of feature annotation.</text>
</comment>
<feature type="binding site" evidence="5">
    <location>
        <begin position="56"/>
        <end position="58"/>
    </location>
    <ligand>
        <name>AMP</name>
        <dbReference type="ChEBI" id="CHEBI:456215"/>
    </ligand>
</feature>
<dbReference type="InterPro" id="IPR027417">
    <property type="entry name" value="P-loop_NTPase"/>
</dbReference>
<dbReference type="Proteomes" id="UP000176404">
    <property type="component" value="Unassembled WGS sequence"/>
</dbReference>
<feature type="binding site" evidence="5">
    <location>
        <position position="194"/>
    </location>
    <ligand>
        <name>ATP</name>
        <dbReference type="ChEBI" id="CHEBI:30616"/>
    </ligand>
</feature>
<dbReference type="SUPFAM" id="SSF52540">
    <property type="entry name" value="P-loop containing nucleoside triphosphate hydrolases"/>
    <property type="match status" value="1"/>
</dbReference>
<comment type="caution">
    <text evidence="8">The sequence shown here is derived from an EMBL/GenBank/DDBJ whole genome shotgun (WGS) entry which is preliminary data.</text>
</comment>
<dbReference type="STRING" id="1802517.A2892_05075"/>
<evidence type="ECO:0000256" key="1">
    <source>
        <dbReference type="ARBA" id="ARBA00022679"/>
    </source>
</evidence>
<comment type="similarity">
    <text evidence="5 6">Belongs to the adenylate kinase family.</text>
</comment>
<dbReference type="EMBL" id="MGHD01000026">
    <property type="protein sequence ID" value="OGM58938.1"/>
    <property type="molecule type" value="Genomic_DNA"/>
</dbReference>
<keyword evidence="5" id="KW-0963">Cytoplasm</keyword>
<feature type="binding site" evidence="5">
    <location>
        <position position="155"/>
    </location>
    <ligand>
        <name>AMP</name>
        <dbReference type="ChEBI" id="CHEBI:456215"/>
    </ligand>
</feature>
<name>A0A1F8B6E7_9BACT</name>
<feature type="binding site" evidence="5">
    <location>
        <begin position="13"/>
        <end position="18"/>
    </location>
    <ligand>
        <name>ATP</name>
        <dbReference type="ChEBI" id="CHEBI:30616"/>
    </ligand>
</feature>
<sequence>MRVMILSIIGPPASGKGTQAEMLAEKYSLYDVSTGQILRDMQVKMPELKEIMNQGLLVPDEITMNVFKKHMEEGKIFDNFILDGSPRTVYQYRVILDWLEAKKKKMDNIIFLGIDRSVAIKRISSRRQDKITNKFYNLITNPPPQSIDPNNLIIRNDDRPEVVLGRFEEYQRLTKPLIEVIEKDGILMRIDGNRPIEIIFADIVGHLEKRNGKDKN</sequence>
<dbReference type="GO" id="GO:0005737">
    <property type="term" value="C:cytoplasm"/>
    <property type="evidence" value="ECO:0007669"/>
    <property type="project" value="UniProtKB-SubCell"/>
</dbReference>
<dbReference type="GO" id="GO:0044209">
    <property type="term" value="P:AMP salvage"/>
    <property type="evidence" value="ECO:0007669"/>
    <property type="project" value="UniProtKB-UniRule"/>
</dbReference>
<evidence type="ECO:0000256" key="5">
    <source>
        <dbReference type="HAMAP-Rule" id="MF_00235"/>
    </source>
</evidence>
<evidence type="ECO:0000256" key="7">
    <source>
        <dbReference type="RuleBase" id="RU003331"/>
    </source>
</evidence>
<dbReference type="CDD" id="cd01428">
    <property type="entry name" value="ADK"/>
    <property type="match status" value="1"/>
</dbReference>
<dbReference type="Pfam" id="PF00406">
    <property type="entry name" value="ADK"/>
    <property type="match status" value="1"/>
</dbReference>
<feature type="binding site" evidence="5">
    <location>
        <position position="39"/>
    </location>
    <ligand>
        <name>AMP</name>
        <dbReference type="ChEBI" id="CHEBI:456215"/>
    </ligand>
</feature>
<dbReference type="InterPro" id="IPR000850">
    <property type="entry name" value="Adenylat/UMP-CMP_kin"/>
</dbReference>
<dbReference type="NCBIfam" id="TIGR01351">
    <property type="entry name" value="adk"/>
    <property type="match status" value="1"/>
</dbReference>
<keyword evidence="5 7" id="KW-0067">ATP-binding</keyword>
<dbReference type="GO" id="GO:0004017">
    <property type="term" value="F:AMP kinase activity"/>
    <property type="evidence" value="ECO:0007669"/>
    <property type="project" value="UniProtKB-UniRule"/>
</dbReference>
<keyword evidence="1 5" id="KW-0808">Transferase</keyword>
<comment type="catalytic activity">
    <reaction evidence="5 7">
        <text>AMP + ATP = 2 ADP</text>
        <dbReference type="Rhea" id="RHEA:12973"/>
        <dbReference type="ChEBI" id="CHEBI:30616"/>
        <dbReference type="ChEBI" id="CHEBI:456215"/>
        <dbReference type="ChEBI" id="CHEBI:456216"/>
        <dbReference type="EC" id="2.7.4.3"/>
    </reaction>
</comment>
<evidence type="ECO:0000313" key="8">
    <source>
        <dbReference type="EMBL" id="OGM58938.1"/>
    </source>
</evidence>
<accession>A0A1F8B6E7</accession>
<keyword evidence="2 5" id="KW-0545">Nucleotide biosynthesis</keyword>
<comment type="domain">
    <text evidence="5">Consists of three domains, a large central CORE domain and two small peripheral domains, NMPbind and LID, which undergo movements during catalysis. The LID domain closes over the site of phosphoryl transfer upon ATP binding. Assembling and dissambling the active center during each catalytic cycle provides an effective means to prevent ATP hydrolysis.</text>
</comment>
<dbReference type="UniPathway" id="UPA00588">
    <property type="reaction ID" value="UER00649"/>
</dbReference>
<reference evidence="8 9" key="1">
    <citation type="journal article" date="2016" name="Nat. Commun.">
        <title>Thousands of microbial genomes shed light on interconnected biogeochemical processes in an aquifer system.</title>
        <authorList>
            <person name="Anantharaman K."/>
            <person name="Brown C.T."/>
            <person name="Hug L.A."/>
            <person name="Sharon I."/>
            <person name="Castelle C.J."/>
            <person name="Probst A.J."/>
            <person name="Thomas B.C."/>
            <person name="Singh A."/>
            <person name="Wilkins M.J."/>
            <person name="Karaoz U."/>
            <person name="Brodie E.L."/>
            <person name="Williams K.H."/>
            <person name="Hubbard S.S."/>
            <person name="Banfield J.F."/>
        </authorList>
    </citation>
    <scope>NUCLEOTIDE SEQUENCE [LARGE SCALE GENOMIC DNA]</scope>
</reference>
<evidence type="ECO:0000256" key="3">
    <source>
        <dbReference type="ARBA" id="ARBA00022741"/>
    </source>
</evidence>
<dbReference type="HAMAP" id="MF_00235">
    <property type="entry name" value="Adenylate_kinase_Adk"/>
    <property type="match status" value="1"/>
</dbReference>
<comment type="subcellular location">
    <subcellularLocation>
        <location evidence="5 7">Cytoplasm</location>
    </subcellularLocation>
</comment>
<proteinExistence type="inferred from homology"/>
<dbReference type="PRINTS" id="PR00094">
    <property type="entry name" value="ADENYLTKNASE"/>
</dbReference>
<comment type="subunit">
    <text evidence="5 7">Monomer.</text>
</comment>
<comment type="function">
    <text evidence="5">Catalyzes the reversible transfer of the terminal phosphate group between ATP and AMP. Plays an important role in cellular energy homeostasis and in adenine nucleotide metabolism.</text>
</comment>
<gene>
    <name evidence="5" type="primary">adk</name>
    <name evidence="8" type="ORF">A2892_05075</name>
</gene>
<evidence type="ECO:0000256" key="4">
    <source>
        <dbReference type="ARBA" id="ARBA00022777"/>
    </source>
</evidence>
<feature type="binding site" evidence="5">
    <location>
        <position position="91"/>
    </location>
    <ligand>
        <name>AMP</name>
        <dbReference type="ChEBI" id="CHEBI:456215"/>
    </ligand>
</feature>
<feature type="binding site" evidence="5">
    <location>
        <position position="126"/>
    </location>
    <ligand>
        <name>ATP</name>
        <dbReference type="ChEBI" id="CHEBI:30616"/>
    </ligand>
</feature>
<evidence type="ECO:0000313" key="9">
    <source>
        <dbReference type="Proteomes" id="UP000176404"/>
    </source>
</evidence>
<feature type="binding site" evidence="5">
    <location>
        <position position="166"/>
    </location>
    <ligand>
        <name>AMP</name>
        <dbReference type="ChEBI" id="CHEBI:456215"/>
    </ligand>
</feature>
<dbReference type="EC" id="2.7.4.3" evidence="5 7"/>
<dbReference type="AlphaFoldDB" id="A0A1F8B6E7"/>
<dbReference type="Gene3D" id="3.40.50.300">
    <property type="entry name" value="P-loop containing nucleotide triphosphate hydrolases"/>
    <property type="match status" value="1"/>
</dbReference>
<organism evidence="8 9">
    <name type="scientific">Candidatus Woesebacteria bacterium RIFCSPLOWO2_01_FULL_39_10b</name>
    <dbReference type="NCBI Taxonomy" id="1802517"/>
    <lineage>
        <taxon>Bacteria</taxon>
        <taxon>Candidatus Woeseibacteriota</taxon>
    </lineage>
</organism>
<keyword evidence="3 5" id="KW-0547">Nucleotide-binding</keyword>
<evidence type="ECO:0000256" key="6">
    <source>
        <dbReference type="RuleBase" id="RU003330"/>
    </source>
</evidence>
<keyword evidence="4 5" id="KW-0418">Kinase</keyword>
<comment type="pathway">
    <text evidence="5">Purine metabolism; AMP biosynthesis via salvage pathway; AMP from ADP: step 1/1.</text>
</comment>
<dbReference type="PANTHER" id="PTHR23359">
    <property type="entry name" value="NUCLEOTIDE KINASE"/>
    <property type="match status" value="1"/>
</dbReference>
<evidence type="ECO:0000256" key="2">
    <source>
        <dbReference type="ARBA" id="ARBA00022727"/>
    </source>
</evidence>